<name>A0AAV3RFF2_LITER</name>
<dbReference type="AlphaFoldDB" id="A0AAV3RFF2"/>
<gene>
    <name evidence="1" type="ORF">LIER_28366</name>
</gene>
<accession>A0AAV3RFF2</accession>
<sequence length="78" mass="8448">MVFVINQELGFNLLDKREVDGEAGGFVRRRRIGVAAQIDVAGVSEVVADRWRGSGGAEEVAVSEEVIGSEEVVDRCRS</sequence>
<dbReference type="EMBL" id="BAABME010009414">
    <property type="protein sequence ID" value="GAA0175124.1"/>
    <property type="molecule type" value="Genomic_DNA"/>
</dbReference>
<evidence type="ECO:0000313" key="1">
    <source>
        <dbReference type="EMBL" id="GAA0175124.1"/>
    </source>
</evidence>
<keyword evidence="2" id="KW-1185">Reference proteome</keyword>
<evidence type="ECO:0000313" key="2">
    <source>
        <dbReference type="Proteomes" id="UP001454036"/>
    </source>
</evidence>
<proteinExistence type="predicted"/>
<comment type="caution">
    <text evidence="1">The sequence shown here is derived from an EMBL/GenBank/DDBJ whole genome shotgun (WGS) entry which is preliminary data.</text>
</comment>
<organism evidence="1 2">
    <name type="scientific">Lithospermum erythrorhizon</name>
    <name type="common">Purple gromwell</name>
    <name type="synonym">Lithospermum officinale var. erythrorhizon</name>
    <dbReference type="NCBI Taxonomy" id="34254"/>
    <lineage>
        <taxon>Eukaryota</taxon>
        <taxon>Viridiplantae</taxon>
        <taxon>Streptophyta</taxon>
        <taxon>Embryophyta</taxon>
        <taxon>Tracheophyta</taxon>
        <taxon>Spermatophyta</taxon>
        <taxon>Magnoliopsida</taxon>
        <taxon>eudicotyledons</taxon>
        <taxon>Gunneridae</taxon>
        <taxon>Pentapetalae</taxon>
        <taxon>asterids</taxon>
        <taxon>lamiids</taxon>
        <taxon>Boraginales</taxon>
        <taxon>Boraginaceae</taxon>
        <taxon>Boraginoideae</taxon>
        <taxon>Lithospermeae</taxon>
        <taxon>Lithospermum</taxon>
    </lineage>
</organism>
<protein>
    <submittedName>
        <fullName evidence="1">Uncharacterized protein</fullName>
    </submittedName>
</protein>
<dbReference type="Proteomes" id="UP001454036">
    <property type="component" value="Unassembled WGS sequence"/>
</dbReference>
<reference evidence="1 2" key="1">
    <citation type="submission" date="2024-01" db="EMBL/GenBank/DDBJ databases">
        <title>The complete chloroplast genome sequence of Lithospermum erythrorhizon: insights into the phylogenetic relationship among Boraginaceae species and the maternal lineages of purple gromwells.</title>
        <authorList>
            <person name="Okada T."/>
            <person name="Watanabe K."/>
        </authorList>
    </citation>
    <scope>NUCLEOTIDE SEQUENCE [LARGE SCALE GENOMIC DNA]</scope>
</reference>